<feature type="region of interest" description="Disordered" evidence="1">
    <location>
        <begin position="107"/>
        <end position="128"/>
    </location>
</feature>
<gene>
    <name evidence="2" type="ORF">J0895_14430</name>
</gene>
<sequence>MNVHDTISEQEVLKLQIQSSGITPIAAKVAIAHTQSYKAAQQVNREVERDRLGWDINLNSSELPRSLDPNRTGELLTNIQVAAYKSGRTDIMQQAAQQLQTLQQSGQLTPGQVTGLLRDTRKTGNPNS</sequence>
<dbReference type="EMBL" id="JAFLQW010000379">
    <property type="protein sequence ID" value="MBO0350279.1"/>
    <property type="molecule type" value="Genomic_DNA"/>
</dbReference>
<dbReference type="RefSeq" id="WP_207088765.1">
    <property type="nucleotide sequence ID" value="NZ_JAFLQW010000379.1"/>
</dbReference>
<accession>A0ABS3FT30</accession>
<evidence type="ECO:0000256" key="1">
    <source>
        <dbReference type="SAM" id="MobiDB-lite"/>
    </source>
</evidence>
<name>A0ABS3FT30_9CYAN</name>
<proteinExistence type="predicted"/>
<protein>
    <submittedName>
        <fullName evidence="2">Uncharacterized protein</fullName>
    </submittedName>
</protein>
<keyword evidence="3" id="KW-1185">Reference proteome</keyword>
<reference evidence="2 3" key="1">
    <citation type="submission" date="2021-03" db="EMBL/GenBank/DDBJ databases">
        <title>Metabolic Capacity of the Antarctic Cyanobacterium Phormidium pseudopriestleyi that Sustains Oxygenic Photosynthesis in the Presence of Hydrogen Sulfide.</title>
        <authorList>
            <person name="Lumian J.E."/>
            <person name="Jungblut A.D."/>
            <person name="Dillon M.L."/>
            <person name="Hawes I."/>
            <person name="Doran P.T."/>
            <person name="Mackey T.J."/>
            <person name="Dick G.J."/>
            <person name="Grettenberger C.L."/>
            <person name="Sumner D.Y."/>
        </authorList>
    </citation>
    <scope>NUCLEOTIDE SEQUENCE [LARGE SCALE GENOMIC DNA]</scope>
    <source>
        <strain evidence="2 3">FRX01</strain>
    </source>
</reference>
<dbReference type="Proteomes" id="UP000664844">
    <property type="component" value="Unassembled WGS sequence"/>
</dbReference>
<evidence type="ECO:0000313" key="2">
    <source>
        <dbReference type="EMBL" id="MBO0350279.1"/>
    </source>
</evidence>
<organism evidence="2 3">
    <name type="scientific">Phormidium pseudopriestleyi FRX01</name>
    <dbReference type="NCBI Taxonomy" id="1759528"/>
    <lineage>
        <taxon>Bacteria</taxon>
        <taxon>Bacillati</taxon>
        <taxon>Cyanobacteriota</taxon>
        <taxon>Cyanophyceae</taxon>
        <taxon>Oscillatoriophycideae</taxon>
        <taxon>Oscillatoriales</taxon>
        <taxon>Oscillatoriaceae</taxon>
        <taxon>Phormidium</taxon>
    </lineage>
</organism>
<comment type="caution">
    <text evidence="2">The sequence shown here is derived from an EMBL/GenBank/DDBJ whole genome shotgun (WGS) entry which is preliminary data.</text>
</comment>
<evidence type="ECO:0000313" key="3">
    <source>
        <dbReference type="Proteomes" id="UP000664844"/>
    </source>
</evidence>